<evidence type="ECO:0000313" key="1">
    <source>
        <dbReference type="EMBL" id="RVW66730.1"/>
    </source>
</evidence>
<evidence type="ECO:0000313" key="2">
    <source>
        <dbReference type="Proteomes" id="UP000288805"/>
    </source>
</evidence>
<evidence type="ECO:0008006" key="3">
    <source>
        <dbReference type="Google" id="ProtNLM"/>
    </source>
</evidence>
<proteinExistence type="predicted"/>
<dbReference type="AlphaFoldDB" id="A0A438G3E9"/>
<dbReference type="Pfam" id="PF14223">
    <property type="entry name" value="Retrotran_gag_2"/>
    <property type="match status" value="1"/>
</dbReference>
<reference evidence="1 2" key="1">
    <citation type="journal article" date="2018" name="PLoS Genet.">
        <title>Population sequencing reveals clonal diversity and ancestral inbreeding in the grapevine cultivar Chardonnay.</title>
        <authorList>
            <person name="Roach M.J."/>
            <person name="Johnson D.L."/>
            <person name="Bohlmann J."/>
            <person name="van Vuuren H.J."/>
            <person name="Jones S.J."/>
            <person name="Pretorius I.S."/>
            <person name="Schmidt S.A."/>
            <person name="Borneman A.R."/>
        </authorList>
    </citation>
    <scope>NUCLEOTIDE SEQUENCE [LARGE SCALE GENOMIC DNA]</scope>
    <source>
        <strain evidence="2">cv. Chardonnay</strain>
        <tissue evidence="1">Leaf</tissue>
    </source>
</reference>
<gene>
    <name evidence="1" type="ORF">CK203_063527</name>
</gene>
<dbReference type="PANTHER" id="PTHR47481:SF9">
    <property type="entry name" value="RETROTRANSPOSON GAG DOMAIN-CONTAINING PROTEIN"/>
    <property type="match status" value="1"/>
</dbReference>
<dbReference type="EMBL" id="QGNW01000631">
    <property type="protein sequence ID" value="RVW66730.1"/>
    <property type="molecule type" value="Genomic_DNA"/>
</dbReference>
<name>A0A438G3E9_VITVI</name>
<organism evidence="1 2">
    <name type="scientific">Vitis vinifera</name>
    <name type="common">Grape</name>
    <dbReference type="NCBI Taxonomy" id="29760"/>
    <lineage>
        <taxon>Eukaryota</taxon>
        <taxon>Viridiplantae</taxon>
        <taxon>Streptophyta</taxon>
        <taxon>Embryophyta</taxon>
        <taxon>Tracheophyta</taxon>
        <taxon>Spermatophyta</taxon>
        <taxon>Magnoliopsida</taxon>
        <taxon>eudicotyledons</taxon>
        <taxon>Gunneridae</taxon>
        <taxon>Pentapetalae</taxon>
        <taxon>rosids</taxon>
        <taxon>Vitales</taxon>
        <taxon>Vitaceae</taxon>
        <taxon>Viteae</taxon>
        <taxon>Vitis</taxon>
    </lineage>
</organism>
<dbReference type="Proteomes" id="UP000288805">
    <property type="component" value="Unassembled WGS sequence"/>
</dbReference>
<comment type="caution">
    <text evidence="1">The sequence shown here is derived from an EMBL/GenBank/DDBJ whole genome shotgun (WGS) entry which is preliminary data.</text>
</comment>
<accession>A0A438G3E9</accession>
<protein>
    <recommendedName>
        <fullName evidence="3">Retrovirus-related Pol polyprotein from transposon RE1</fullName>
    </recommendedName>
</protein>
<sequence length="111" mass="12427">MDQQLYHLLCLEIIGSVDLSIVPLVAGAKSSAEAWSCLKRTYDNASRSRNLYLKATLARTKMDTMSVSDYQITIKHMADELALIGAPLSEDEILLHVLNDLSLEYKELRAD</sequence>
<dbReference type="PANTHER" id="PTHR47481">
    <property type="match status" value="1"/>
</dbReference>